<evidence type="ECO:0000313" key="2">
    <source>
        <dbReference type="Proteomes" id="UP000218385"/>
    </source>
</evidence>
<organism evidence="1 2">
    <name type="scientific">Pseudomonas frederiksbergensis</name>
    <dbReference type="NCBI Taxonomy" id="104087"/>
    <lineage>
        <taxon>Bacteria</taxon>
        <taxon>Pseudomonadati</taxon>
        <taxon>Pseudomonadota</taxon>
        <taxon>Gammaproteobacteria</taxon>
        <taxon>Pseudomonadales</taxon>
        <taxon>Pseudomonadaceae</taxon>
        <taxon>Pseudomonas</taxon>
    </lineage>
</organism>
<sequence>MDGPAYYWMSARCPESRHGAGYRASMEPAIAIENAPSRAKIVLFKGNDPIILPTLEAVLAPTGM</sequence>
<evidence type="ECO:0000313" key="1">
    <source>
        <dbReference type="EMBL" id="ATE78005.1"/>
    </source>
</evidence>
<dbReference type="AlphaFoldDB" id="A0AB33ECM4"/>
<reference evidence="1 2" key="1">
    <citation type="submission" date="2017-09" db="EMBL/GenBank/DDBJ databases">
        <title>Complete Genome sequence of Lysobacter capsici KNU-15.</title>
        <authorList>
            <person name="Kim M.-C."/>
            <person name="Yi H."/>
            <person name="Lee D.-W."/>
            <person name="Shin J.-H."/>
        </authorList>
    </citation>
    <scope>NUCLEOTIDE SEQUENCE [LARGE SCALE GENOMIC DNA]</scope>
    <source>
        <strain evidence="1 2">KNU-15</strain>
    </source>
</reference>
<name>A0AB33ECM4_9PSED</name>
<proteinExistence type="predicted"/>
<dbReference type="EMBL" id="CP023466">
    <property type="protein sequence ID" value="ATE78005.1"/>
    <property type="molecule type" value="Genomic_DNA"/>
</dbReference>
<accession>A0AB33ECM4</accession>
<gene>
    <name evidence="1" type="ORF">CNN82_16795</name>
</gene>
<protein>
    <submittedName>
        <fullName evidence="1">Uncharacterized protein</fullName>
    </submittedName>
</protein>
<dbReference type="Proteomes" id="UP000218385">
    <property type="component" value="Chromosome"/>
</dbReference>